<sequence length="289" mass="31135">MSQPVRIAVVALFVALLGATFVLYQKYQQTSANYATLQATEAEAQNRYTQSINAIAEIQDSLGAIAFGHGGTLNPAELQGETHLTQTQGNEILGRIAVLKAGIDRAKTRISDLEAGMKKSGVRIVGMQRMVDGLKRSVVEKEELVASLTSRVTELQTQVTGLQTTVAQDQTVIAEQTQAIEDKRREIGTVYYLIGNRKDLTTSGVVASTGGVLGLGKTLKPSGEVNETLFTPIDTDQQTVIQIPAAKVQVLSAQPVGSYELLTVGNQTELRIKDPSAFRKVKHVVILTT</sequence>
<dbReference type="EMBL" id="JABFRW010000094">
    <property type="protein sequence ID" value="NOT34124.1"/>
    <property type="molecule type" value="Genomic_DNA"/>
</dbReference>
<dbReference type="Proteomes" id="UP000580839">
    <property type="component" value="Unassembled WGS sequence"/>
</dbReference>
<gene>
    <name evidence="2" type="ORF">HOP12_08150</name>
</gene>
<keyword evidence="1" id="KW-0812">Transmembrane</keyword>
<evidence type="ECO:0000256" key="1">
    <source>
        <dbReference type="SAM" id="Phobius"/>
    </source>
</evidence>
<evidence type="ECO:0000313" key="3">
    <source>
        <dbReference type="Proteomes" id="UP000580839"/>
    </source>
</evidence>
<dbReference type="Gene3D" id="1.10.287.1490">
    <property type="match status" value="1"/>
</dbReference>
<keyword evidence="1" id="KW-0472">Membrane</keyword>
<protein>
    <submittedName>
        <fullName evidence="2">Uncharacterized protein</fullName>
    </submittedName>
</protein>
<organism evidence="2 3">
    <name type="scientific">Eiseniibacteriota bacterium</name>
    <dbReference type="NCBI Taxonomy" id="2212470"/>
    <lineage>
        <taxon>Bacteria</taxon>
        <taxon>Candidatus Eiseniibacteriota</taxon>
    </lineage>
</organism>
<keyword evidence="1" id="KW-1133">Transmembrane helix</keyword>
<dbReference type="AlphaFoldDB" id="A0A849SNE0"/>
<name>A0A849SNE0_UNCEI</name>
<evidence type="ECO:0000313" key="2">
    <source>
        <dbReference type="EMBL" id="NOT34124.1"/>
    </source>
</evidence>
<reference evidence="2 3" key="1">
    <citation type="submission" date="2020-04" db="EMBL/GenBank/DDBJ databases">
        <title>Metagenomic profiling of ammonia- and methane-oxidizing microorganisms in a Dutch drinking water treatment plant.</title>
        <authorList>
            <person name="Poghosyan L."/>
            <person name="Leucker S."/>
        </authorList>
    </citation>
    <scope>NUCLEOTIDE SEQUENCE [LARGE SCALE GENOMIC DNA]</scope>
    <source>
        <strain evidence="2">S-RSF-IL-03</strain>
    </source>
</reference>
<proteinExistence type="predicted"/>
<feature type="transmembrane region" description="Helical" evidence="1">
    <location>
        <begin position="7"/>
        <end position="24"/>
    </location>
</feature>
<comment type="caution">
    <text evidence="2">The sequence shown here is derived from an EMBL/GenBank/DDBJ whole genome shotgun (WGS) entry which is preliminary data.</text>
</comment>
<accession>A0A849SNE0</accession>